<dbReference type="InterPro" id="IPR020850">
    <property type="entry name" value="GED_dom"/>
</dbReference>
<dbReference type="GO" id="GO:0016559">
    <property type="term" value="P:peroxisome fission"/>
    <property type="evidence" value="ECO:0007669"/>
    <property type="project" value="TreeGrafter"/>
</dbReference>
<dbReference type="Gene3D" id="1.20.120.1240">
    <property type="entry name" value="Dynamin, middle domain"/>
    <property type="match status" value="1"/>
</dbReference>
<dbReference type="GO" id="GO:0048312">
    <property type="term" value="P:intracellular distribution of mitochondria"/>
    <property type="evidence" value="ECO:0007669"/>
    <property type="project" value="TreeGrafter"/>
</dbReference>
<evidence type="ECO:0000256" key="2">
    <source>
        <dbReference type="ARBA" id="ARBA00023134"/>
    </source>
</evidence>
<dbReference type="InterPro" id="IPR022812">
    <property type="entry name" value="Dynamin"/>
</dbReference>
<name>A0A0G2EXA2_PHACM</name>
<protein>
    <submittedName>
        <fullName evidence="5">Putative dynamin family protein</fullName>
    </submittedName>
</protein>
<evidence type="ECO:0000313" key="6">
    <source>
        <dbReference type="Proteomes" id="UP000053317"/>
    </source>
</evidence>
<dbReference type="GO" id="GO:0006897">
    <property type="term" value="P:endocytosis"/>
    <property type="evidence" value="ECO:0007669"/>
    <property type="project" value="TreeGrafter"/>
</dbReference>
<dbReference type="GO" id="GO:0016020">
    <property type="term" value="C:membrane"/>
    <property type="evidence" value="ECO:0007669"/>
    <property type="project" value="TreeGrafter"/>
</dbReference>
<dbReference type="CDD" id="cd08771">
    <property type="entry name" value="DLP_1"/>
    <property type="match status" value="1"/>
</dbReference>
<dbReference type="Pfam" id="PF01031">
    <property type="entry name" value="Dynamin_M"/>
    <property type="match status" value="1"/>
</dbReference>
<feature type="region of interest" description="Disordered" evidence="3">
    <location>
        <begin position="666"/>
        <end position="704"/>
    </location>
</feature>
<dbReference type="InterPro" id="IPR027417">
    <property type="entry name" value="P-loop_NTPase"/>
</dbReference>
<dbReference type="AlphaFoldDB" id="A0A0G2EXA2"/>
<evidence type="ECO:0000313" key="5">
    <source>
        <dbReference type="EMBL" id="KKY27257.1"/>
    </source>
</evidence>
<dbReference type="Proteomes" id="UP000053317">
    <property type="component" value="Unassembled WGS sequence"/>
</dbReference>
<evidence type="ECO:0000256" key="3">
    <source>
        <dbReference type="SAM" id="MobiDB-lite"/>
    </source>
</evidence>
<dbReference type="InterPro" id="IPR000375">
    <property type="entry name" value="Dynamin_stalk"/>
</dbReference>
<accession>A0A0G2EXA2</accession>
<dbReference type="SUPFAM" id="SSF52540">
    <property type="entry name" value="P-loop containing nucleoside triphosphate hydrolases"/>
    <property type="match status" value="1"/>
</dbReference>
<dbReference type="PROSITE" id="PS51388">
    <property type="entry name" value="GED"/>
    <property type="match status" value="1"/>
</dbReference>
<dbReference type="Pfam" id="PF00350">
    <property type="entry name" value="Dynamin_N"/>
    <property type="match status" value="1"/>
</dbReference>
<dbReference type="GO" id="GO:0000266">
    <property type="term" value="P:mitochondrial fission"/>
    <property type="evidence" value="ECO:0007669"/>
    <property type="project" value="TreeGrafter"/>
</dbReference>
<dbReference type="InterPro" id="IPR045063">
    <property type="entry name" value="Dynamin_N"/>
</dbReference>
<keyword evidence="6" id="KW-1185">Reference proteome</keyword>
<dbReference type="InterPro" id="IPR001401">
    <property type="entry name" value="Dynamin_GTPase"/>
</dbReference>
<dbReference type="PRINTS" id="PR00195">
    <property type="entry name" value="DYNAMIN"/>
</dbReference>
<dbReference type="PANTHER" id="PTHR11566:SF149">
    <property type="entry name" value="GTPASE, PUTATIVE (AFU_ORTHOLOGUE AFUA_6G11890)-RELATED"/>
    <property type="match status" value="1"/>
</dbReference>
<dbReference type="GO" id="GO:0005874">
    <property type="term" value="C:microtubule"/>
    <property type="evidence" value="ECO:0007669"/>
    <property type="project" value="TreeGrafter"/>
</dbReference>
<feature type="compositionally biased region" description="Polar residues" evidence="3">
    <location>
        <begin position="666"/>
        <end position="677"/>
    </location>
</feature>
<gene>
    <name evidence="5" type="ORF">UCRPC4_g01158</name>
</gene>
<proteinExistence type="predicted"/>
<reference evidence="5 6" key="1">
    <citation type="submission" date="2015-05" db="EMBL/GenBank/DDBJ databases">
        <title>Distinctive expansion of gene families associated with plant cell wall degradation and secondary metabolism in the genomes of grapevine trunk pathogens.</title>
        <authorList>
            <person name="Lawrence D.P."/>
            <person name="Travadon R."/>
            <person name="Rolshausen P.E."/>
            <person name="Baumgartner K."/>
        </authorList>
    </citation>
    <scope>NUCLEOTIDE SEQUENCE [LARGE SCALE GENOMIC DNA]</scope>
    <source>
        <strain evidence="5">UCRPC4</strain>
    </source>
</reference>
<evidence type="ECO:0000256" key="1">
    <source>
        <dbReference type="ARBA" id="ARBA00022741"/>
    </source>
</evidence>
<dbReference type="GO" id="GO:0003924">
    <property type="term" value="F:GTPase activity"/>
    <property type="evidence" value="ECO:0007669"/>
    <property type="project" value="InterPro"/>
</dbReference>
<comment type="caution">
    <text evidence="5">The sequence shown here is derived from an EMBL/GenBank/DDBJ whole genome shotgun (WGS) entry which is preliminary data.</text>
</comment>
<reference evidence="5 6" key="2">
    <citation type="submission" date="2015-05" db="EMBL/GenBank/DDBJ databases">
        <authorList>
            <person name="Morales-Cruz A."/>
            <person name="Amrine K.C."/>
            <person name="Cantu D."/>
        </authorList>
    </citation>
    <scope>NUCLEOTIDE SEQUENCE [LARGE SCALE GENOMIC DNA]</scope>
    <source>
        <strain evidence="5">UCRPC4</strain>
    </source>
</reference>
<evidence type="ECO:0000259" key="4">
    <source>
        <dbReference type="PROSITE" id="PS51388"/>
    </source>
</evidence>
<dbReference type="EMBL" id="LCWF01000026">
    <property type="protein sequence ID" value="KKY27257.1"/>
    <property type="molecule type" value="Genomic_DNA"/>
</dbReference>
<dbReference type="PANTHER" id="PTHR11566">
    <property type="entry name" value="DYNAMIN"/>
    <property type="match status" value="1"/>
</dbReference>
<feature type="domain" description="GED" evidence="4">
    <location>
        <begin position="577"/>
        <end position="668"/>
    </location>
</feature>
<keyword evidence="1" id="KW-0547">Nucleotide-binding</keyword>
<feature type="compositionally biased region" description="Acidic residues" evidence="3">
    <location>
        <begin position="681"/>
        <end position="704"/>
    </location>
</feature>
<dbReference type="GO" id="GO:0005525">
    <property type="term" value="F:GTP binding"/>
    <property type="evidence" value="ECO:0007669"/>
    <property type="project" value="InterPro"/>
</dbReference>
<dbReference type="GO" id="GO:0008017">
    <property type="term" value="F:microtubule binding"/>
    <property type="evidence" value="ECO:0007669"/>
    <property type="project" value="TreeGrafter"/>
</dbReference>
<dbReference type="SMART" id="SM00053">
    <property type="entry name" value="DYNc"/>
    <property type="match status" value="1"/>
</dbReference>
<keyword evidence="2" id="KW-0342">GTP-binding</keyword>
<dbReference type="OrthoDB" id="415706at2759"/>
<dbReference type="GO" id="GO:0005739">
    <property type="term" value="C:mitochondrion"/>
    <property type="evidence" value="ECO:0007669"/>
    <property type="project" value="TreeGrafter"/>
</dbReference>
<sequence>MEPNEQSSLQSQEHKGLLDIIDQLRSLGISDYVDLPQVIVCGDQSSGKSSVLEALSGIRFPRKDNLCTRFATEVILRRYPDETTNVSIVCNSKRHENEKVRMQEFFRSNVCLDEFAALVDDAKACMGLENNSRTFSNDILRVEITGPEQPHLTLVDLPGLFSAANKEQSDEDVKAVRGLVRSYMKRERSIILAVVSAQNDFVNQVVTRIRQRTIVSETGREQRRVFPIRLACTSNRDFEARDTTSEERDEAEASYFSKGVWLSLPKSHVGISALKPRLADLLKNQILTELPGLIQDVENGIQDSRKVLEKLGDSRSSLHEQRQYLLRVSLQIFSLVRFAIDGNYGDSFFGDATTESGSAKRLRAVVTNLLRDFEKTLRERGHAKHIVDNITEEEENEERLVLRESYVDEVLQLMTRSRGRELPGTYNPQIIGDLFFAQARPWQTFVERYVHRIWERTMVTLDMILEHSSDHDTAAALRKHLLHPKMLKVKEDLKAQVATILEPHQRGHPITYNHYFTENVQRMRISHRRKVLVQKLDTHFGTDLDAGADMVTSDVDVGTLLSLLMQDTIPDMDRYACSEAIDCMRAYYKVAFKTFVDNVAVLVVEKCLLQKLPELISPSVASELDDHTVSLVAGETETSRIERTQASEKFTVLDKALEYLRSLQQFQPDSGVTTPNTDPELPIEESEDSESEEVSDTEMSDNSV</sequence>
<dbReference type="Gene3D" id="3.40.50.300">
    <property type="entry name" value="P-loop containing nucleotide triphosphate hydrolases"/>
    <property type="match status" value="1"/>
</dbReference>
<organism evidence="5 6">
    <name type="scientific">Phaeomoniella chlamydospora</name>
    <name type="common">Phaeoacremonium chlamydosporum</name>
    <dbReference type="NCBI Taxonomy" id="158046"/>
    <lineage>
        <taxon>Eukaryota</taxon>
        <taxon>Fungi</taxon>
        <taxon>Dikarya</taxon>
        <taxon>Ascomycota</taxon>
        <taxon>Pezizomycotina</taxon>
        <taxon>Eurotiomycetes</taxon>
        <taxon>Chaetothyriomycetidae</taxon>
        <taxon>Phaeomoniellales</taxon>
        <taxon>Phaeomoniellaceae</taxon>
        <taxon>Phaeomoniella</taxon>
    </lineage>
</organism>